<accession>A0ABW6NRS8</accession>
<gene>
    <name evidence="2" type="ORF">ACFYTH_31245</name>
</gene>
<dbReference type="Proteomes" id="UP001601521">
    <property type="component" value="Unassembled WGS sequence"/>
</dbReference>
<feature type="region of interest" description="Disordered" evidence="1">
    <location>
        <begin position="191"/>
        <end position="236"/>
    </location>
</feature>
<comment type="caution">
    <text evidence="2">The sequence shown here is derived from an EMBL/GenBank/DDBJ whole genome shotgun (WGS) entry which is preliminary data.</text>
</comment>
<feature type="region of interest" description="Disordered" evidence="1">
    <location>
        <begin position="326"/>
        <end position="383"/>
    </location>
</feature>
<keyword evidence="3" id="KW-1185">Reference proteome</keyword>
<dbReference type="EMBL" id="JBIALX010000020">
    <property type="protein sequence ID" value="MFF0457858.1"/>
    <property type="molecule type" value="Genomic_DNA"/>
</dbReference>
<protein>
    <recommendedName>
        <fullName evidence="4">WXG100 family type VII secretion target</fullName>
    </recommendedName>
</protein>
<feature type="region of interest" description="Disordered" evidence="1">
    <location>
        <begin position="1"/>
        <end position="31"/>
    </location>
</feature>
<evidence type="ECO:0000256" key="1">
    <source>
        <dbReference type="SAM" id="MobiDB-lite"/>
    </source>
</evidence>
<reference evidence="2 3" key="1">
    <citation type="submission" date="2024-10" db="EMBL/GenBank/DDBJ databases">
        <title>The Natural Products Discovery Center: Release of the First 8490 Sequenced Strains for Exploring Actinobacteria Biosynthetic Diversity.</title>
        <authorList>
            <person name="Kalkreuter E."/>
            <person name="Kautsar S.A."/>
            <person name="Yang D."/>
            <person name="Bader C.D."/>
            <person name="Teijaro C.N."/>
            <person name="Fluegel L."/>
            <person name="Davis C.M."/>
            <person name="Simpson J.R."/>
            <person name="Lauterbach L."/>
            <person name="Steele A.D."/>
            <person name="Gui C."/>
            <person name="Meng S."/>
            <person name="Li G."/>
            <person name="Viehrig K."/>
            <person name="Ye F."/>
            <person name="Su P."/>
            <person name="Kiefer A.F."/>
            <person name="Nichols A."/>
            <person name="Cepeda A.J."/>
            <person name="Yan W."/>
            <person name="Fan B."/>
            <person name="Jiang Y."/>
            <person name="Adhikari A."/>
            <person name="Zheng C.-J."/>
            <person name="Schuster L."/>
            <person name="Cowan T.M."/>
            <person name="Smanski M.J."/>
            <person name="Chevrette M.G."/>
            <person name="De Carvalho L.P.S."/>
            <person name="Shen B."/>
        </authorList>
    </citation>
    <scope>NUCLEOTIDE SEQUENCE [LARGE SCALE GENOMIC DNA]</scope>
    <source>
        <strain evidence="2 3">NPDC004550</strain>
    </source>
</reference>
<feature type="compositionally biased region" description="Gly residues" evidence="1">
    <location>
        <begin position="191"/>
        <end position="201"/>
    </location>
</feature>
<feature type="compositionally biased region" description="Polar residues" evidence="1">
    <location>
        <begin position="8"/>
        <end position="22"/>
    </location>
</feature>
<feature type="region of interest" description="Disordered" evidence="1">
    <location>
        <begin position="483"/>
        <end position="504"/>
    </location>
</feature>
<evidence type="ECO:0000313" key="2">
    <source>
        <dbReference type="EMBL" id="MFF0457858.1"/>
    </source>
</evidence>
<evidence type="ECO:0008006" key="4">
    <source>
        <dbReference type="Google" id="ProtNLM"/>
    </source>
</evidence>
<feature type="compositionally biased region" description="Low complexity" evidence="1">
    <location>
        <begin position="489"/>
        <end position="504"/>
    </location>
</feature>
<feature type="compositionally biased region" description="Polar residues" evidence="1">
    <location>
        <begin position="341"/>
        <end position="354"/>
    </location>
</feature>
<evidence type="ECO:0000313" key="3">
    <source>
        <dbReference type="Proteomes" id="UP001601521"/>
    </source>
</evidence>
<name>A0ABW6NRS8_9NOCA</name>
<proteinExistence type="predicted"/>
<sequence>MSDDPETETANSLAEALSTNTKLFGEPEKGKPVAVVKTPTLKPQALQKLQGQSELLTQYRNAVSSMNTKAESYDASLVKLGAKVDDVKKTSKDGLKQLGDLVGGINSYVSSISSLEEGQVLEIQFIDMMDQAYTELIGTVDPAAGQNEAAADAIKSWAADFEKTQQQHDAAIQSQLDGALAKLNTGGTAGNGGDAGNGSGLNLGADNGLENLGKDTTVDPNTGLPVDNPSTADDAKSKIDDAIQQIKDSAMTPNSSMASPVESPSLGSGLGGMMDPMGMGGMGMNPYMNPYGMGMGMDPYGSLTDSLRNRADDLDPNRIDRAVQPLQAQTQPQQPAPSTPWSNQNNAAPVSNTAGGPPPNATSSQQGGTTPPPRVPGADGMIEYAFPPDFQRKQKVSLVVAQALDAAFANTKGTDAKAAYSGTTAKWADNKQVGARIDPSQLMTGDVALWDKDHAAIVVAFGAGDPATAAAANFTGAASFTGVSGGSGDPSAGSGDTSAGSGDGSDALQVIVCGELKRFDAHMSDVGGDFGDFSGFAHPAGIEGAGAAHGDAMPAVPGDPSAGGHTLSALAGTQTI</sequence>
<organism evidence="2 3">
    <name type="scientific">Nocardia africana</name>
    <dbReference type="NCBI Taxonomy" id="134964"/>
    <lineage>
        <taxon>Bacteria</taxon>
        <taxon>Bacillati</taxon>
        <taxon>Actinomycetota</taxon>
        <taxon>Actinomycetes</taxon>
        <taxon>Mycobacteriales</taxon>
        <taxon>Nocardiaceae</taxon>
        <taxon>Nocardia</taxon>
    </lineage>
</organism>
<dbReference type="RefSeq" id="WP_387255207.1">
    <property type="nucleotide sequence ID" value="NZ_JBIALX010000020.1"/>
</dbReference>